<evidence type="ECO:0000313" key="19">
    <source>
        <dbReference type="Proteomes" id="UP000460412"/>
    </source>
</evidence>
<dbReference type="InterPro" id="IPR050398">
    <property type="entry name" value="HssS/ArlS-like"/>
</dbReference>
<dbReference type="PROSITE" id="PS50109">
    <property type="entry name" value="HIS_KIN"/>
    <property type="match status" value="1"/>
</dbReference>
<evidence type="ECO:0000313" key="18">
    <source>
        <dbReference type="EMBL" id="MXP77870.1"/>
    </source>
</evidence>
<keyword evidence="6" id="KW-0808">Transferase</keyword>
<dbReference type="InterPro" id="IPR036890">
    <property type="entry name" value="HATPase_C_sf"/>
</dbReference>
<evidence type="ECO:0000256" key="7">
    <source>
        <dbReference type="ARBA" id="ARBA00022692"/>
    </source>
</evidence>
<keyword evidence="4" id="KW-1003">Cell membrane</keyword>
<feature type="domain" description="Histidine kinase" evidence="16">
    <location>
        <begin position="278"/>
        <end position="493"/>
    </location>
</feature>
<comment type="caution">
    <text evidence="18">The sequence shown here is derived from an EMBL/GenBank/DDBJ whole genome shotgun (WGS) entry which is preliminary data.</text>
</comment>
<dbReference type="InterPro" id="IPR003660">
    <property type="entry name" value="HAMP_dom"/>
</dbReference>
<evidence type="ECO:0000256" key="2">
    <source>
        <dbReference type="ARBA" id="ARBA00004651"/>
    </source>
</evidence>
<dbReference type="Gene3D" id="1.10.287.130">
    <property type="match status" value="1"/>
</dbReference>
<dbReference type="PANTHER" id="PTHR45528">
    <property type="entry name" value="SENSOR HISTIDINE KINASE CPXA"/>
    <property type="match status" value="1"/>
</dbReference>
<dbReference type="EMBL" id="WUQX01000001">
    <property type="protein sequence ID" value="MXP77870.1"/>
    <property type="molecule type" value="Genomic_DNA"/>
</dbReference>
<feature type="transmembrane region" description="Helical" evidence="15">
    <location>
        <begin position="12"/>
        <end position="33"/>
    </location>
</feature>
<keyword evidence="10" id="KW-0067">ATP-binding</keyword>
<evidence type="ECO:0000256" key="4">
    <source>
        <dbReference type="ARBA" id="ARBA00022475"/>
    </source>
</evidence>
<dbReference type="Gene3D" id="6.10.340.10">
    <property type="match status" value="1"/>
</dbReference>
<keyword evidence="5" id="KW-0597">Phosphoprotein</keyword>
<dbReference type="GO" id="GO:0000155">
    <property type="term" value="F:phosphorelay sensor kinase activity"/>
    <property type="evidence" value="ECO:0007669"/>
    <property type="project" value="InterPro"/>
</dbReference>
<dbReference type="InterPro" id="IPR004358">
    <property type="entry name" value="Sig_transdc_His_kin-like_C"/>
</dbReference>
<accession>A0A7X3MKC5</accession>
<dbReference type="PRINTS" id="PR00344">
    <property type="entry name" value="BCTRLSENSOR"/>
</dbReference>
<name>A0A7X3MKC5_9FIRM</name>
<dbReference type="GO" id="GO:0005886">
    <property type="term" value="C:plasma membrane"/>
    <property type="evidence" value="ECO:0007669"/>
    <property type="project" value="UniProtKB-SubCell"/>
</dbReference>
<evidence type="ECO:0000256" key="3">
    <source>
        <dbReference type="ARBA" id="ARBA00012438"/>
    </source>
</evidence>
<proteinExistence type="predicted"/>
<keyword evidence="13 15" id="KW-0472">Membrane</keyword>
<sequence length="493" mass="56347">MMKHSIKRQMITVFLGLLVSFVAALFLINLWLLEPYYIGNKKTQFIDMYGELNQAIKDGILKDGMLTDEEAAGHLAFHAEKNNISFLVADGRGGYLTNVHDKEQLKNQLLGYLLNQAQKDSKILEDTEEYQINQSWNPWNQTEYIEMWGELEDQSQFLLRSPLEGIKESAKISNRFLLSIGSILILLTVVSAWYFSKRLTTPILELAALSDQMADLDFNAKYKSGGSNEIGELGANFNRMSEKLESTISELKSVNNRLKEDIEQKEQLEKMRNEFLGNVSHELKTPIALIQGYAEGLKEGISDDVQSREFYCDVIMDEAAKMNQMVKNLLALNQLEFGDEDIVFERFDLTALINGVLQSMEILSEQEGIHVIFRQEESVYVWADELKVEQVVRNYVSNAFHHAGMEKVVEIKLRTVDGKARLTVFNTGAPIAKEDIEHIWEKFYKADKAHSREYGGNGIGLSIVKAIMESFHQKYGVNNYDNGVEFWFELDVQ</sequence>
<dbReference type="SUPFAM" id="SSF55874">
    <property type="entry name" value="ATPase domain of HSP90 chaperone/DNA topoisomerase II/histidine kinase"/>
    <property type="match status" value="1"/>
</dbReference>
<dbReference type="CDD" id="cd00082">
    <property type="entry name" value="HisKA"/>
    <property type="match status" value="1"/>
</dbReference>
<dbReference type="FunFam" id="1.10.287.130:FF:000001">
    <property type="entry name" value="Two-component sensor histidine kinase"/>
    <property type="match status" value="1"/>
</dbReference>
<dbReference type="PROSITE" id="PS50885">
    <property type="entry name" value="HAMP"/>
    <property type="match status" value="1"/>
</dbReference>
<keyword evidence="11 15" id="KW-1133">Transmembrane helix</keyword>
<evidence type="ECO:0000256" key="8">
    <source>
        <dbReference type="ARBA" id="ARBA00022741"/>
    </source>
</evidence>
<evidence type="ECO:0000256" key="12">
    <source>
        <dbReference type="ARBA" id="ARBA00023012"/>
    </source>
</evidence>
<dbReference type="Proteomes" id="UP000460412">
    <property type="component" value="Unassembled WGS sequence"/>
</dbReference>
<dbReference type="PANTHER" id="PTHR45528:SF1">
    <property type="entry name" value="SENSOR HISTIDINE KINASE CPXA"/>
    <property type="match status" value="1"/>
</dbReference>
<keyword evidence="9" id="KW-0418">Kinase</keyword>
<feature type="domain" description="HAMP" evidence="17">
    <location>
        <begin position="197"/>
        <end position="249"/>
    </location>
</feature>
<dbReference type="InterPro" id="IPR005467">
    <property type="entry name" value="His_kinase_dom"/>
</dbReference>
<comment type="subcellular location">
    <subcellularLocation>
        <location evidence="2">Cell membrane</location>
        <topology evidence="2">Multi-pass membrane protein</topology>
    </subcellularLocation>
</comment>
<evidence type="ECO:0000256" key="1">
    <source>
        <dbReference type="ARBA" id="ARBA00000085"/>
    </source>
</evidence>
<dbReference type="GO" id="GO:0005524">
    <property type="term" value="F:ATP binding"/>
    <property type="evidence" value="ECO:0007669"/>
    <property type="project" value="UniProtKB-KW"/>
</dbReference>
<dbReference type="SMART" id="SM00304">
    <property type="entry name" value="HAMP"/>
    <property type="match status" value="1"/>
</dbReference>
<dbReference type="EC" id="2.7.13.3" evidence="3"/>
<evidence type="ECO:0000256" key="10">
    <source>
        <dbReference type="ARBA" id="ARBA00022840"/>
    </source>
</evidence>
<evidence type="ECO:0000256" key="5">
    <source>
        <dbReference type="ARBA" id="ARBA00022553"/>
    </source>
</evidence>
<dbReference type="Gene3D" id="3.30.565.10">
    <property type="entry name" value="Histidine kinase-like ATPase, C-terminal domain"/>
    <property type="match status" value="1"/>
</dbReference>
<organism evidence="18 19">
    <name type="scientific">Sporofaciens musculi</name>
    <dbReference type="NCBI Taxonomy" id="2681861"/>
    <lineage>
        <taxon>Bacteria</taxon>
        <taxon>Bacillati</taxon>
        <taxon>Bacillota</taxon>
        <taxon>Clostridia</taxon>
        <taxon>Lachnospirales</taxon>
        <taxon>Lachnospiraceae</taxon>
        <taxon>Sporofaciens</taxon>
    </lineage>
</organism>
<dbReference type="CDD" id="cd06225">
    <property type="entry name" value="HAMP"/>
    <property type="match status" value="1"/>
</dbReference>
<keyword evidence="12" id="KW-0902">Two-component regulatory system</keyword>
<feature type="coiled-coil region" evidence="14">
    <location>
        <begin position="241"/>
        <end position="271"/>
    </location>
</feature>
<evidence type="ECO:0000259" key="16">
    <source>
        <dbReference type="PROSITE" id="PS50109"/>
    </source>
</evidence>
<gene>
    <name evidence="18" type="ORF">GN277_21705</name>
</gene>
<dbReference type="InterPro" id="IPR003661">
    <property type="entry name" value="HisK_dim/P_dom"/>
</dbReference>
<evidence type="ECO:0000256" key="15">
    <source>
        <dbReference type="SAM" id="Phobius"/>
    </source>
</evidence>
<evidence type="ECO:0000256" key="14">
    <source>
        <dbReference type="SAM" id="Coils"/>
    </source>
</evidence>
<comment type="catalytic activity">
    <reaction evidence="1">
        <text>ATP + protein L-histidine = ADP + protein N-phospho-L-histidine.</text>
        <dbReference type="EC" id="2.7.13.3"/>
    </reaction>
</comment>
<evidence type="ECO:0000256" key="13">
    <source>
        <dbReference type="ARBA" id="ARBA00023136"/>
    </source>
</evidence>
<protein>
    <recommendedName>
        <fullName evidence="3">histidine kinase</fullName>
        <ecNumber evidence="3">2.7.13.3</ecNumber>
    </recommendedName>
</protein>
<reference evidence="18 19" key="1">
    <citation type="submission" date="2019-12" db="EMBL/GenBank/DDBJ databases">
        <title>Sporaefaciens musculi gen. nov., sp. nov., a novel bacterium isolated from the caecum of an obese mouse.</title>
        <authorList>
            <person name="Rasmussen T.S."/>
            <person name="Streidl T."/>
            <person name="Hitch T.C.A."/>
            <person name="Wortmann E."/>
            <person name="Deptula P."/>
            <person name="Hansen M."/>
            <person name="Nielsen D.S."/>
            <person name="Clavel T."/>
            <person name="Vogensen F.K."/>
        </authorList>
    </citation>
    <scope>NUCLEOTIDE SEQUENCE [LARGE SCALE GENOMIC DNA]</scope>
    <source>
        <strain evidence="18 19">WCA-9-b2</strain>
    </source>
</reference>
<dbReference type="SMART" id="SM00388">
    <property type="entry name" value="HisKA"/>
    <property type="match status" value="1"/>
</dbReference>
<dbReference type="InterPro" id="IPR003594">
    <property type="entry name" value="HATPase_dom"/>
</dbReference>
<evidence type="ECO:0000256" key="9">
    <source>
        <dbReference type="ARBA" id="ARBA00022777"/>
    </source>
</evidence>
<feature type="transmembrane region" description="Helical" evidence="15">
    <location>
        <begin position="176"/>
        <end position="195"/>
    </location>
</feature>
<dbReference type="InterPro" id="IPR036097">
    <property type="entry name" value="HisK_dim/P_sf"/>
</dbReference>
<dbReference type="Pfam" id="PF00512">
    <property type="entry name" value="HisKA"/>
    <property type="match status" value="1"/>
</dbReference>
<keyword evidence="8" id="KW-0547">Nucleotide-binding</keyword>
<dbReference type="AlphaFoldDB" id="A0A7X3MKC5"/>
<evidence type="ECO:0000259" key="17">
    <source>
        <dbReference type="PROSITE" id="PS50885"/>
    </source>
</evidence>
<evidence type="ECO:0000256" key="11">
    <source>
        <dbReference type="ARBA" id="ARBA00022989"/>
    </source>
</evidence>
<keyword evidence="14" id="KW-0175">Coiled coil</keyword>
<dbReference type="Pfam" id="PF00672">
    <property type="entry name" value="HAMP"/>
    <property type="match status" value="1"/>
</dbReference>
<dbReference type="Pfam" id="PF02518">
    <property type="entry name" value="HATPase_c"/>
    <property type="match status" value="1"/>
</dbReference>
<dbReference type="SUPFAM" id="SSF47384">
    <property type="entry name" value="Homodimeric domain of signal transducing histidine kinase"/>
    <property type="match status" value="1"/>
</dbReference>
<keyword evidence="19" id="KW-1185">Reference proteome</keyword>
<dbReference type="SUPFAM" id="SSF158472">
    <property type="entry name" value="HAMP domain-like"/>
    <property type="match status" value="1"/>
</dbReference>
<keyword evidence="7 15" id="KW-0812">Transmembrane</keyword>
<evidence type="ECO:0000256" key="6">
    <source>
        <dbReference type="ARBA" id="ARBA00022679"/>
    </source>
</evidence>
<dbReference type="SMART" id="SM00387">
    <property type="entry name" value="HATPase_c"/>
    <property type="match status" value="1"/>
</dbReference>